<evidence type="ECO:0000313" key="2">
    <source>
        <dbReference type="EMBL" id="VFB16543.1"/>
    </source>
</evidence>
<keyword evidence="3" id="KW-1185">Reference proteome</keyword>
<feature type="transmembrane region" description="Helical" evidence="1">
    <location>
        <begin position="63"/>
        <end position="80"/>
    </location>
</feature>
<evidence type="ECO:0008006" key="4">
    <source>
        <dbReference type="Google" id="ProtNLM"/>
    </source>
</evidence>
<dbReference type="RefSeq" id="WP_131749174.1">
    <property type="nucleotide sequence ID" value="NZ_CAACYI010000001.1"/>
</dbReference>
<proteinExistence type="predicted"/>
<feature type="transmembrane region" description="Helical" evidence="1">
    <location>
        <begin position="31"/>
        <end position="51"/>
    </location>
</feature>
<feature type="transmembrane region" description="Helical" evidence="1">
    <location>
        <begin position="7"/>
        <end position="25"/>
    </location>
</feature>
<gene>
    <name evidence="2" type="ORF">NCTC13150_01092</name>
</gene>
<feature type="transmembrane region" description="Helical" evidence="1">
    <location>
        <begin position="171"/>
        <end position="193"/>
    </location>
</feature>
<keyword evidence="1" id="KW-0812">Transmembrane</keyword>
<organism evidence="2 3">
    <name type="scientific">Urinicoccus massiliensis</name>
    <dbReference type="NCBI Taxonomy" id="1723382"/>
    <lineage>
        <taxon>Bacteria</taxon>
        <taxon>Bacillati</taxon>
        <taxon>Bacillota</taxon>
        <taxon>Tissierellia</taxon>
        <taxon>Tissierellales</taxon>
        <taxon>Peptoniphilaceae</taxon>
        <taxon>Urinicoccus</taxon>
    </lineage>
</organism>
<comment type="caution">
    <text evidence="2">The sequence shown here is derived from an EMBL/GenBank/DDBJ whole genome shotgun (WGS) entry which is preliminary data.</text>
</comment>
<feature type="transmembrane region" description="Helical" evidence="1">
    <location>
        <begin position="132"/>
        <end position="151"/>
    </location>
</feature>
<accession>A0A8H2R1D2</accession>
<feature type="transmembrane region" description="Helical" evidence="1">
    <location>
        <begin position="205"/>
        <end position="224"/>
    </location>
</feature>
<protein>
    <recommendedName>
        <fullName evidence="4">Histidine kinase N-terminal 7TM region domain-containing protein</fullName>
    </recommendedName>
</protein>
<reference evidence="2 3" key="1">
    <citation type="submission" date="2019-02" db="EMBL/GenBank/DDBJ databases">
        <authorList>
            <consortium name="Pathogen Informatics"/>
        </authorList>
    </citation>
    <scope>NUCLEOTIDE SEQUENCE [LARGE SCALE GENOMIC DNA]</scope>
    <source>
        <strain evidence="2 3">3012STDY7089603</strain>
    </source>
</reference>
<keyword evidence="1" id="KW-1133">Transmembrane helix</keyword>
<keyword evidence="1" id="KW-0472">Membrane</keyword>
<dbReference type="AlphaFoldDB" id="A0A8H2R1D2"/>
<dbReference type="PROSITE" id="PS51257">
    <property type="entry name" value="PROKAR_LIPOPROTEIN"/>
    <property type="match status" value="1"/>
</dbReference>
<dbReference type="EMBL" id="CAACYI010000001">
    <property type="protein sequence ID" value="VFB16543.1"/>
    <property type="molecule type" value="Genomic_DNA"/>
</dbReference>
<evidence type="ECO:0000256" key="1">
    <source>
        <dbReference type="SAM" id="Phobius"/>
    </source>
</evidence>
<sequence>MYRKEIISYIVSIFLVLAACLLHALDFYNLVNFPVHTMVLVLYTVVIFLWMHNMISRVLRHSIVTKFKLIGILLICYLTVRTVKYEIFINNEDAVRVIRNFYFVFPLILTQLVFLTSLHVGKSERESISKYWNLLWIPTCLSALLSLTNDYHELVFSLDPKVKGLHMYGPVFYFVIIYIGVLALLTITFTMLYSTKTSHMSSVNLPIFILFIWGLYTFLFMIGWEPFEFVKIFFKSAEFNILMVVLFIESLVFMRLLPSNRGYESFLQLSSLNIGIMDSNGKIIFSPKMYRDIEPSLIEDALLNPIFIDEDTMLESAKIKGGKSFWFVDFSDFNNLKRKLLSLSEDMLNENELLRAKNALEKNMIQVEEQREIREHILMKLRPQFNQLKYILMHLPEDEELFEIKLKHACFLDVYIKRYSNLFLITKNKKILELAELRLAFSESLDYLKLSDVNTYIDWELSGMFDAKYCLNLYEIFQYALEFYMPEIDILQVSLYRKDRIPTLSIRITGVEPKSFLSKYKDTYANRGILIDEDLTEDEINLCISLRRRHL</sequence>
<name>A0A8H2R1D2_9FIRM</name>
<feature type="transmembrane region" description="Helical" evidence="1">
    <location>
        <begin position="100"/>
        <end position="120"/>
    </location>
</feature>
<evidence type="ECO:0000313" key="3">
    <source>
        <dbReference type="Proteomes" id="UP000377798"/>
    </source>
</evidence>
<dbReference type="Proteomes" id="UP000377798">
    <property type="component" value="Unassembled WGS sequence"/>
</dbReference>